<dbReference type="EMBL" id="PVTF01000001">
    <property type="protein sequence ID" value="PRY46871.1"/>
    <property type="molecule type" value="Genomic_DNA"/>
</dbReference>
<name>A0A2T0TMN1_9PSEU</name>
<dbReference type="InterPro" id="IPR002762">
    <property type="entry name" value="CbiX-like"/>
</dbReference>
<dbReference type="GO" id="GO:0016829">
    <property type="term" value="F:lyase activity"/>
    <property type="evidence" value="ECO:0007669"/>
    <property type="project" value="UniProtKB-KW"/>
</dbReference>
<proteinExistence type="predicted"/>
<dbReference type="OrthoDB" id="7345302at2"/>
<dbReference type="PANTHER" id="PTHR33542:SF5">
    <property type="entry name" value="FERROCHELATASE CHE1"/>
    <property type="match status" value="1"/>
</dbReference>
<gene>
    <name evidence="3" type="ORF">CLV43_1011152</name>
</gene>
<dbReference type="GO" id="GO:0046872">
    <property type="term" value="F:metal ion binding"/>
    <property type="evidence" value="ECO:0007669"/>
    <property type="project" value="UniProtKB-KW"/>
</dbReference>
<dbReference type="Proteomes" id="UP000239494">
    <property type="component" value="Unassembled WGS sequence"/>
</dbReference>
<dbReference type="PANTHER" id="PTHR33542">
    <property type="entry name" value="SIROHYDROCHLORIN FERROCHELATASE, CHLOROPLASTIC"/>
    <property type="match status" value="1"/>
</dbReference>
<evidence type="ECO:0000256" key="2">
    <source>
        <dbReference type="ARBA" id="ARBA00023239"/>
    </source>
</evidence>
<keyword evidence="2" id="KW-0456">Lyase</keyword>
<keyword evidence="4" id="KW-1185">Reference proteome</keyword>
<evidence type="ECO:0000313" key="3">
    <source>
        <dbReference type="EMBL" id="PRY46871.1"/>
    </source>
</evidence>
<dbReference type="Gene3D" id="3.40.50.1400">
    <property type="match status" value="2"/>
</dbReference>
<dbReference type="RefSeq" id="WP_106185810.1">
    <property type="nucleotide sequence ID" value="NZ_PVTF01000001.1"/>
</dbReference>
<dbReference type="SUPFAM" id="SSF53800">
    <property type="entry name" value="Chelatase"/>
    <property type="match status" value="1"/>
</dbReference>
<keyword evidence="1" id="KW-0479">Metal-binding</keyword>
<evidence type="ECO:0000313" key="4">
    <source>
        <dbReference type="Proteomes" id="UP000239494"/>
    </source>
</evidence>
<organism evidence="3 4">
    <name type="scientific">Umezawaea tangerina</name>
    <dbReference type="NCBI Taxonomy" id="84725"/>
    <lineage>
        <taxon>Bacteria</taxon>
        <taxon>Bacillati</taxon>
        <taxon>Actinomycetota</taxon>
        <taxon>Actinomycetes</taxon>
        <taxon>Pseudonocardiales</taxon>
        <taxon>Pseudonocardiaceae</taxon>
        <taxon>Umezawaea</taxon>
    </lineage>
</organism>
<dbReference type="CDD" id="cd03416">
    <property type="entry name" value="CbiX_SirB_N"/>
    <property type="match status" value="1"/>
</dbReference>
<reference evidence="3 4" key="1">
    <citation type="submission" date="2018-03" db="EMBL/GenBank/DDBJ databases">
        <title>Genomic Encyclopedia of Archaeal and Bacterial Type Strains, Phase II (KMG-II): from individual species to whole genera.</title>
        <authorList>
            <person name="Goeker M."/>
        </authorList>
    </citation>
    <scope>NUCLEOTIDE SEQUENCE [LARGE SCALE GENOMIC DNA]</scope>
    <source>
        <strain evidence="3 4">DSM 44720</strain>
    </source>
</reference>
<dbReference type="Pfam" id="PF01903">
    <property type="entry name" value="CbiX"/>
    <property type="match status" value="1"/>
</dbReference>
<evidence type="ECO:0000256" key="1">
    <source>
        <dbReference type="ARBA" id="ARBA00022723"/>
    </source>
</evidence>
<comment type="caution">
    <text evidence="3">The sequence shown here is derived from an EMBL/GenBank/DDBJ whole genome shotgun (WGS) entry which is preliminary data.</text>
</comment>
<dbReference type="AlphaFoldDB" id="A0A2T0TMN1"/>
<protein>
    <submittedName>
        <fullName evidence="3">Sirohydrochlorin ferrochelatase</fullName>
    </submittedName>
</protein>
<sequence length="219" mass="22216">MTLVLVAHGTRDPRGAEVVEEIAALVRARLGDVGVEVAYADVRGPDVASVLRGIAGGAVVVPAFLAAGYHVRVDVPGQVVASGHPDVVVTEPIGAALVPVLRERLKEAGWRPGDAVVLGAAGSSDARALGDVETVGRALGAEVGYVATAAPSVGDVVAGLKALGRRVAVASWLLAPGVFQGRLEGVGADVVAGPIGAHSRVVEAVLLRYYEARCFLQVA</sequence>
<accession>A0A2T0TMN1</accession>
<dbReference type="InterPro" id="IPR050963">
    <property type="entry name" value="Sirohydro_Cobaltochel/CbiX"/>
</dbReference>